<dbReference type="EMBL" id="GCHU01018566">
    <property type="protein sequence ID" value="JAG86207.1"/>
    <property type="molecule type" value="Transcribed_RNA"/>
</dbReference>
<dbReference type="AlphaFoldDB" id="A0A0C9S2S0"/>
<dbReference type="GO" id="GO:0030247">
    <property type="term" value="F:polysaccharide binding"/>
    <property type="evidence" value="ECO:0007669"/>
    <property type="project" value="InterPro"/>
</dbReference>
<reference evidence="6" key="1">
    <citation type="submission" date="2015-02" db="EMBL/GenBank/DDBJ databases">
        <title>A transcriptome of Wollemia nobilis - a relic of Gondwana.</title>
        <authorList>
            <person name="Chia J.Y."/>
            <person name="Leong Y.S."/>
            <person name="Abdul Karim S."/>
            <person name="Wan Azmi N."/>
            <person name="Hercus R."/>
            <person name="Croft L."/>
        </authorList>
    </citation>
    <scope>NUCLEOTIDE SEQUENCE</scope>
    <source>
        <strain evidence="6">MaeBrown</strain>
        <tissue evidence="6">Leaf</tissue>
    </source>
</reference>
<organism evidence="6">
    <name type="scientific">Wollemia nobilis</name>
    <dbReference type="NCBI Taxonomy" id="56998"/>
    <lineage>
        <taxon>Eukaryota</taxon>
        <taxon>Viridiplantae</taxon>
        <taxon>Streptophyta</taxon>
        <taxon>Embryophyta</taxon>
        <taxon>Tracheophyta</taxon>
        <taxon>Spermatophyta</taxon>
        <taxon>Pinopsida</taxon>
        <taxon>Pinidae</taxon>
        <taxon>Conifers II</taxon>
        <taxon>Araucariales</taxon>
        <taxon>Araucariaceae</taxon>
        <taxon>Wollemia</taxon>
    </lineage>
</organism>
<keyword evidence="3" id="KW-1133">Transmembrane helix</keyword>
<dbReference type="InterPro" id="IPR025287">
    <property type="entry name" value="WAK_GUB"/>
</dbReference>
<sequence length="330" mass="36331">MEKGSQFSDRMSQIVVVCTLVSVLLIEAAAQSSLCRTSCAGLSIQYPFGIDDGCGSVDYRSLLVCTNDAQLELRTPTGRYPVKNISYDEPHIIISDPSMWSCKAGNKLPQSQSFSLDVSRKFSLSNLNTFLYFKCNVSSVLVQPQLSYCESQPRRCQTLCDTNNYLCSNLPGCPKALSGASCCSYYPRTSDSLRLMLENCESYTSIYWEISNVSGAYTQTPAYGIRLNYEIPITTHCLNCQDDGRGGGTCGYDTQFGNFTCLCRDKNVTTYCPEHGRLQHLSRGRVIAGTVVGVAVGGMIAAGVIIWYSRKIRPNRPLRLGVVNSRNAMS</sequence>
<comment type="subcellular location">
    <subcellularLocation>
        <location evidence="1">Membrane</location>
        <topology evidence="1">Single-pass membrane protein</topology>
    </subcellularLocation>
</comment>
<evidence type="ECO:0000259" key="5">
    <source>
        <dbReference type="Pfam" id="PF13947"/>
    </source>
</evidence>
<feature type="transmembrane region" description="Helical" evidence="3">
    <location>
        <begin position="286"/>
        <end position="309"/>
    </location>
</feature>
<proteinExistence type="predicted"/>
<feature type="chain" id="PRO_5002202757" evidence="4">
    <location>
        <begin position="31"/>
        <end position="330"/>
    </location>
</feature>
<evidence type="ECO:0000256" key="1">
    <source>
        <dbReference type="ARBA" id="ARBA00004167"/>
    </source>
</evidence>
<feature type="signal peptide" evidence="4">
    <location>
        <begin position="1"/>
        <end position="30"/>
    </location>
</feature>
<evidence type="ECO:0000256" key="2">
    <source>
        <dbReference type="ARBA" id="ARBA00022729"/>
    </source>
</evidence>
<keyword evidence="3" id="KW-0472">Membrane</keyword>
<feature type="domain" description="Wall-associated receptor kinase galacturonan-binding" evidence="5">
    <location>
        <begin position="35"/>
        <end position="96"/>
    </location>
</feature>
<dbReference type="PANTHER" id="PTHR33355">
    <property type="entry name" value="WALL-ASSOCIATED RECEPTOR KINASE CARBOXY-TERMINAL PROTEIN-RELATED"/>
    <property type="match status" value="1"/>
</dbReference>
<evidence type="ECO:0000313" key="6">
    <source>
        <dbReference type="EMBL" id="JAG86207.1"/>
    </source>
</evidence>
<keyword evidence="3" id="KW-0812">Transmembrane</keyword>
<dbReference type="GO" id="GO:0016020">
    <property type="term" value="C:membrane"/>
    <property type="evidence" value="ECO:0007669"/>
    <property type="project" value="UniProtKB-SubCell"/>
</dbReference>
<protein>
    <submittedName>
        <fullName evidence="6">TSA: Wollemia nobilis Ref_Wollemi_Transcript_18689_1463 transcribed RNA sequence</fullName>
    </submittedName>
</protein>
<keyword evidence="2 4" id="KW-0732">Signal</keyword>
<evidence type="ECO:0000256" key="3">
    <source>
        <dbReference type="SAM" id="Phobius"/>
    </source>
</evidence>
<dbReference type="Pfam" id="PF13947">
    <property type="entry name" value="GUB_WAK_bind"/>
    <property type="match status" value="1"/>
</dbReference>
<evidence type="ECO:0000256" key="4">
    <source>
        <dbReference type="SAM" id="SignalP"/>
    </source>
</evidence>
<name>A0A0C9S2S0_9CONI</name>
<dbReference type="PANTHER" id="PTHR33355:SF5">
    <property type="entry name" value="F12F1.23 PROTEIN"/>
    <property type="match status" value="1"/>
</dbReference>
<accession>A0A0C9S2S0</accession>